<evidence type="ECO:0000256" key="2">
    <source>
        <dbReference type="ARBA" id="ARBA00022747"/>
    </source>
</evidence>
<protein>
    <submittedName>
        <fullName evidence="5">Type I restriction-modification system, specificity subunit S</fullName>
        <ecNumber evidence="5">3.1.21.3</ecNumber>
    </submittedName>
</protein>
<evidence type="ECO:0000313" key="6">
    <source>
        <dbReference type="Proteomes" id="UP000007472"/>
    </source>
</evidence>
<dbReference type="KEGG" id="teq:TEQUI_0825"/>
<accession>A0A654KH41</accession>
<gene>
    <name evidence="5" type="ordered locus">TEQUI_0825</name>
</gene>
<evidence type="ECO:0000259" key="4">
    <source>
        <dbReference type="Pfam" id="PF01420"/>
    </source>
</evidence>
<dbReference type="AlphaFoldDB" id="A0A654KH41"/>
<name>A0A654KH41_TAYEM</name>
<dbReference type="Proteomes" id="UP000007472">
    <property type="component" value="Chromosome"/>
</dbReference>
<keyword evidence="2" id="KW-0680">Restriction system</keyword>
<dbReference type="Pfam" id="PF01420">
    <property type="entry name" value="Methylase_S"/>
    <property type="match status" value="1"/>
</dbReference>
<evidence type="ECO:0000256" key="3">
    <source>
        <dbReference type="ARBA" id="ARBA00023125"/>
    </source>
</evidence>
<comment type="similarity">
    <text evidence="1">Belongs to the type-I restriction system S methylase family.</text>
</comment>
<proteinExistence type="inferred from homology"/>
<dbReference type="REBASE" id="31748">
    <property type="entry name" value="S3.TeqORF820P"/>
</dbReference>
<evidence type="ECO:0000313" key="5">
    <source>
        <dbReference type="EMBL" id="ADU91763.1"/>
    </source>
</evidence>
<dbReference type="InterPro" id="IPR000055">
    <property type="entry name" value="Restrct_endonuc_typeI_TRD"/>
</dbReference>
<dbReference type="GO" id="GO:0009035">
    <property type="term" value="F:type I site-specific deoxyribonuclease activity"/>
    <property type="evidence" value="ECO:0007669"/>
    <property type="project" value="UniProtKB-EC"/>
</dbReference>
<dbReference type="EC" id="3.1.21.3" evidence="5"/>
<keyword evidence="3" id="KW-0238">DNA-binding</keyword>
<feature type="domain" description="Type I restriction modification DNA specificity" evidence="4">
    <location>
        <begin position="9"/>
        <end position="135"/>
    </location>
</feature>
<sequence length="185" mass="20883">MFDENFSNNDYEFTTLDNVATIKYGKGLPRKLLTSNGFPVFGGNGIIGKYTDFLYVEPQLLVSCRGAASGNIIESYPKSFVTNNSLVLEWKDYRYYEFYKQFLFANPLFSYSTGSAQPQITIDNIRDVPIPLPIFDDISNLTANLKSISALRYQKTVENSKLALLRDTLLPKLMSGELDVSNIDI</sequence>
<dbReference type="InterPro" id="IPR052021">
    <property type="entry name" value="Type-I_RS_S_subunit"/>
</dbReference>
<evidence type="ECO:0000256" key="1">
    <source>
        <dbReference type="ARBA" id="ARBA00010923"/>
    </source>
</evidence>
<organism evidence="5 6">
    <name type="scientific">Taylorella equigenitalis (strain MCE9)</name>
    <dbReference type="NCBI Taxonomy" id="937774"/>
    <lineage>
        <taxon>Bacteria</taxon>
        <taxon>Pseudomonadati</taxon>
        <taxon>Pseudomonadota</taxon>
        <taxon>Betaproteobacteria</taxon>
        <taxon>Burkholderiales</taxon>
        <taxon>Alcaligenaceae</taxon>
        <taxon>Taylorella</taxon>
    </lineage>
</organism>
<dbReference type="PANTHER" id="PTHR30408">
    <property type="entry name" value="TYPE-1 RESTRICTION ENZYME ECOKI SPECIFICITY PROTEIN"/>
    <property type="match status" value="1"/>
</dbReference>
<keyword evidence="5" id="KW-0378">Hydrolase</keyword>
<dbReference type="InterPro" id="IPR044946">
    <property type="entry name" value="Restrct_endonuc_typeI_TRD_sf"/>
</dbReference>
<dbReference type="PANTHER" id="PTHR30408:SF12">
    <property type="entry name" value="TYPE I RESTRICTION ENZYME MJAVIII SPECIFICITY SUBUNIT"/>
    <property type="match status" value="1"/>
</dbReference>
<reference evidence="5 6" key="1">
    <citation type="journal article" date="2011" name="J. Bacteriol.">
        <title>Genome sequence of Taylorella equigenitalis MCE9, the causative agent of contagious equine metritis.</title>
        <authorList>
            <person name="Hebert L."/>
            <person name="Moumen B."/>
            <person name="Duquesne F."/>
            <person name="Breuil M.F."/>
            <person name="Laugier C."/>
            <person name="Batto J.M."/>
            <person name="Renault P."/>
            <person name="Petry S."/>
        </authorList>
    </citation>
    <scope>NUCLEOTIDE SEQUENCE [LARGE SCALE GENOMIC DNA]</scope>
    <source>
        <strain evidence="5 6">MCE9</strain>
    </source>
</reference>
<dbReference type="GO" id="GO:0003677">
    <property type="term" value="F:DNA binding"/>
    <property type="evidence" value="ECO:0007669"/>
    <property type="project" value="UniProtKB-KW"/>
</dbReference>
<dbReference type="SUPFAM" id="SSF116734">
    <property type="entry name" value="DNA methylase specificity domain"/>
    <property type="match status" value="1"/>
</dbReference>
<dbReference type="Gene3D" id="3.90.220.20">
    <property type="entry name" value="DNA methylase specificity domains"/>
    <property type="match status" value="1"/>
</dbReference>
<dbReference type="GO" id="GO:0009307">
    <property type="term" value="P:DNA restriction-modification system"/>
    <property type="evidence" value="ECO:0007669"/>
    <property type="project" value="UniProtKB-KW"/>
</dbReference>
<dbReference type="EMBL" id="CP002456">
    <property type="protein sequence ID" value="ADU91763.1"/>
    <property type="molecule type" value="Genomic_DNA"/>
</dbReference>